<comment type="caution">
    <text evidence="2">The sequence shown here is derived from an EMBL/GenBank/DDBJ whole genome shotgun (WGS) entry which is preliminary data.</text>
</comment>
<evidence type="ECO:0000313" key="2">
    <source>
        <dbReference type="EMBL" id="KAK7583896.1"/>
    </source>
</evidence>
<organism evidence="2 3">
    <name type="scientific">Parthenolecanium corni</name>
    <dbReference type="NCBI Taxonomy" id="536013"/>
    <lineage>
        <taxon>Eukaryota</taxon>
        <taxon>Metazoa</taxon>
        <taxon>Ecdysozoa</taxon>
        <taxon>Arthropoda</taxon>
        <taxon>Hexapoda</taxon>
        <taxon>Insecta</taxon>
        <taxon>Pterygota</taxon>
        <taxon>Neoptera</taxon>
        <taxon>Paraneoptera</taxon>
        <taxon>Hemiptera</taxon>
        <taxon>Sternorrhyncha</taxon>
        <taxon>Coccoidea</taxon>
        <taxon>Coccidae</taxon>
        <taxon>Parthenolecanium</taxon>
    </lineage>
</organism>
<keyword evidence="3" id="KW-1185">Reference proteome</keyword>
<name>A0AAN9TTW8_9HEMI</name>
<dbReference type="EMBL" id="JBBCAQ010000032">
    <property type="protein sequence ID" value="KAK7583896.1"/>
    <property type="molecule type" value="Genomic_DNA"/>
</dbReference>
<evidence type="ECO:0000256" key="1">
    <source>
        <dbReference type="SAM" id="MobiDB-lite"/>
    </source>
</evidence>
<accession>A0AAN9TTW8</accession>
<proteinExistence type="predicted"/>
<reference evidence="2 3" key="1">
    <citation type="submission" date="2024-03" db="EMBL/GenBank/DDBJ databases">
        <title>Adaptation during the transition from Ophiocordyceps entomopathogen to insect associate is accompanied by gene loss and intensified selection.</title>
        <authorList>
            <person name="Ward C.M."/>
            <person name="Onetto C.A."/>
            <person name="Borneman A.R."/>
        </authorList>
    </citation>
    <scope>NUCLEOTIDE SEQUENCE [LARGE SCALE GENOMIC DNA]</scope>
    <source>
        <strain evidence="2">AWRI1</strain>
        <tissue evidence="2">Single Adult Female</tissue>
    </source>
</reference>
<sequence length="366" mass="42818">MTWLWDKVRQSLQSGRLRIRIRRLLDVQNSDHLSQASDEEEETECEENELISYFGVCSACKLAINHYRNFNFSALDFLSTRGTTCPFCGLRYRDSSEQQVVDDTRNESIDEIRDADRREQRSSSDPTVPIYRLPPIHDTQANTIRTRSCENDTGLFRQLENLNMLLSPSTRMAFLLPPISKNVETIKYSKSKQSNSTLECRKSENQFIDECRPTADKIKRIKTRQEFLKTLRKSKTEKNYFILQQFYTHTFNSFRALCALFKVDKKENGARYEDPGLKMEFFYSVNDAVDEMPSTIQKSILKSVINSLLEESKVDFEKDEARAIFLLLQCPIFHVQSAYIVFAHLLRYCINLSSSHHQLLVNWFKM</sequence>
<dbReference type="AlphaFoldDB" id="A0AAN9TTW8"/>
<feature type="region of interest" description="Disordered" evidence="1">
    <location>
        <begin position="99"/>
        <end position="134"/>
    </location>
</feature>
<gene>
    <name evidence="2" type="ORF">V9T40_004859</name>
</gene>
<evidence type="ECO:0000313" key="3">
    <source>
        <dbReference type="Proteomes" id="UP001367676"/>
    </source>
</evidence>
<dbReference type="Proteomes" id="UP001367676">
    <property type="component" value="Unassembled WGS sequence"/>
</dbReference>
<protein>
    <submittedName>
        <fullName evidence="2">Uncharacterized protein</fullName>
    </submittedName>
</protein>
<feature type="compositionally biased region" description="Basic and acidic residues" evidence="1">
    <location>
        <begin position="99"/>
        <end position="122"/>
    </location>
</feature>